<reference evidence="1" key="2">
    <citation type="submission" date="2020-08" db="EMBL/GenBank/DDBJ databases">
        <title>Draft Genome Sequence of Cumin Blight Pathogen Alternaria burnsii.</title>
        <authorList>
            <person name="Feng Z."/>
        </authorList>
    </citation>
    <scope>NUCLEOTIDE SEQUENCE</scope>
    <source>
        <strain evidence="1">CBS107.38</strain>
    </source>
</reference>
<protein>
    <submittedName>
        <fullName evidence="1">Uncharacterized protein</fullName>
    </submittedName>
</protein>
<proteinExistence type="predicted"/>
<organism evidence="1 2">
    <name type="scientific">Alternaria burnsii</name>
    <dbReference type="NCBI Taxonomy" id="1187904"/>
    <lineage>
        <taxon>Eukaryota</taxon>
        <taxon>Fungi</taxon>
        <taxon>Dikarya</taxon>
        <taxon>Ascomycota</taxon>
        <taxon>Pezizomycotina</taxon>
        <taxon>Dothideomycetes</taxon>
        <taxon>Pleosporomycetidae</taxon>
        <taxon>Pleosporales</taxon>
        <taxon>Pleosporineae</taxon>
        <taxon>Pleosporaceae</taxon>
        <taxon>Alternaria</taxon>
        <taxon>Alternaria sect. Alternaria</taxon>
    </lineage>
</organism>
<evidence type="ECO:0000313" key="1">
    <source>
        <dbReference type="EMBL" id="KAF7678129.1"/>
    </source>
</evidence>
<dbReference type="Proteomes" id="UP000596902">
    <property type="component" value="Unassembled WGS sequence"/>
</dbReference>
<keyword evidence="2" id="KW-1185">Reference proteome</keyword>
<reference evidence="1" key="1">
    <citation type="submission" date="2020-01" db="EMBL/GenBank/DDBJ databases">
        <authorList>
            <person name="Feng Z.H.Z."/>
        </authorList>
    </citation>
    <scope>NUCLEOTIDE SEQUENCE</scope>
    <source>
        <strain evidence="1">CBS107.38</strain>
    </source>
</reference>
<name>A0A8H7EHI6_9PLEO</name>
<evidence type="ECO:0000313" key="2">
    <source>
        <dbReference type="Proteomes" id="UP000596902"/>
    </source>
</evidence>
<accession>A0A8H7EHI6</accession>
<dbReference type="RefSeq" id="XP_038788264.1">
    <property type="nucleotide sequence ID" value="XM_038928557.1"/>
</dbReference>
<dbReference type="EMBL" id="JAAABM010000004">
    <property type="protein sequence ID" value="KAF7678129.1"/>
    <property type="molecule type" value="Genomic_DNA"/>
</dbReference>
<dbReference type="GeneID" id="62201735"/>
<comment type="caution">
    <text evidence="1">The sequence shown here is derived from an EMBL/GenBank/DDBJ whole genome shotgun (WGS) entry which is preliminary data.</text>
</comment>
<dbReference type="AlphaFoldDB" id="A0A8H7EHI6"/>
<gene>
    <name evidence="1" type="ORF">GT037_003510</name>
</gene>
<sequence length="73" mass="8393">MTTTALVVQHFAKAPLNTTARRSVKAREDDVIQRLFLHRVLRSFSHDDRKFGVREWEQPGIICCASTNDISHN</sequence>